<evidence type="ECO:0000256" key="1">
    <source>
        <dbReference type="ARBA" id="ARBA00004496"/>
    </source>
</evidence>
<dbReference type="Pfam" id="PF02875">
    <property type="entry name" value="Mur_ligase_C"/>
    <property type="match status" value="1"/>
</dbReference>
<feature type="domain" description="Mur ligase C-terminal" evidence="7">
    <location>
        <begin position="288"/>
        <end position="418"/>
    </location>
</feature>
<dbReference type="PANTHER" id="PTHR43692">
    <property type="entry name" value="UDP-N-ACETYLMURAMOYLALANINE--D-GLUTAMATE LIGASE"/>
    <property type="match status" value="1"/>
</dbReference>
<dbReference type="InterPro" id="IPR004101">
    <property type="entry name" value="Mur_ligase_C"/>
</dbReference>
<accession>A0A2H0BL50</accession>
<dbReference type="GO" id="GO:0051301">
    <property type="term" value="P:cell division"/>
    <property type="evidence" value="ECO:0007669"/>
    <property type="project" value="InterPro"/>
</dbReference>
<dbReference type="GO" id="GO:0005737">
    <property type="term" value="C:cytoplasm"/>
    <property type="evidence" value="ECO:0007669"/>
    <property type="project" value="UniProtKB-SubCell"/>
</dbReference>
<dbReference type="AlphaFoldDB" id="A0A2H0BL50"/>
<dbReference type="SUPFAM" id="SSF53244">
    <property type="entry name" value="MurD-like peptide ligases, peptide-binding domain"/>
    <property type="match status" value="1"/>
</dbReference>
<evidence type="ECO:0000256" key="3">
    <source>
        <dbReference type="ARBA" id="ARBA00022490"/>
    </source>
</evidence>
<gene>
    <name evidence="9" type="ORF">COX02_00470</name>
</gene>
<dbReference type="Gene3D" id="3.40.50.720">
    <property type="entry name" value="NAD(P)-binding Rossmann-like Domain"/>
    <property type="match status" value="1"/>
</dbReference>
<evidence type="ECO:0000259" key="7">
    <source>
        <dbReference type="Pfam" id="PF02875"/>
    </source>
</evidence>
<sequence>INWHLGKHRLEDFRHRDLIIKAAGVPLDSLFIAEARKNKIPVEMDASLFAKLAMPLGVKIIGITGTRGKSTVTHLLAEILKSNYELDLNRVSKRHSVGRKILPTLDQKVGHGKIFLGGNVRGLATLPLIQKVKAGDIVVMELDSWQLQGFGDSQISPNLSVFTNLMVDHQNYYGSATLTTNANPMDLYFSDKANIYRWQKAGDIIIAGREIAKKLKITRQNFAQQNLSRQESKLQSISAKDFPTNWKTKLIGEHNRFNVALAIAAARALGIKDSVLKKVVANFTGVPGRLEFIREIKGIKYYNDTTATTPDGVMAALNSFPKYSGRIILIGGGKDKELDYKKYVGVVKKTVKALILFRGTATDKILQKLKVHPVEYEGSLFYRVKNLNFPVLVVGSMKEAMKQAQNQTQTGDLVLLSPGAASFGPPPGGFKNEFDRGDQFVKLVLKL</sequence>
<evidence type="ECO:0000256" key="5">
    <source>
        <dbReference type="ARBA" id="ARBA00022741"/>
    </source>
</evidence>
<dbReference type="InterPro" id="IPR036615">
    <property type="entry name" value="Mur_ligase_C_dom_sf"/>
</dbReference>
<dbReference type="EMBL" id="PCSX01000009">
    <property type="protein sequence ID" value="PIP58403.1"/>
    <property type="molecule type" value="Genomic_DNA"/>
</dbReference>
<evidence type="ECO:0000256" key="6">
    <source>
        <dbReference type="ARBA" id="ARBA00022840"/>
    </source>
</evidence>
<dbReference type="SUPFAM" id="SSF53623">
    <property type="entry name" value="MurD-like peptide ligases, catalytic domain"/>
    <property type="match status" value="1"/>
</dbReference>
<feature type="non-terminal residue" evidence="9">
    <location>
        <position position="1"/>
    </location>
</feature>
<dbReference type="InterPro" id="IPR013221">
    <property type="entry name" value="Mur_ligase_cen"/>
</dbReference>
<dbReference type="GO" id="GO:0008360">
    <property type="term" value="P:regulation of cell shape"/>
    <property type="evidence" value="ECO:0007669"/>
    <property type="project" value="InterPro"/>
</dbReference>
<dbReference type="PANTHER" id="PTHR43692:SF1">
    <property type="entry name" value="UDP-N-ACETYLMURAMOYLALANINE--D-GLUTAMATE LIGASE"/>
    <property type="match status" value="1"/>
</dbReference>
<keyword evidence="5" id="KW-0547">Nucleotide-binding</keyword>
<comment type="caution">
    <text evidence="9">The sequence shown here is derived from an EMBL/GenBank/DDBJ whole genome shotgun (WGS) entry which is preliminary data.</text>
</comment>
<keyword evidence="6" id="KW-0067">ATP-binding</keyword>
<dbReference type="Gene3D" id="3.90.190.20">
    <property type="entry name" value="Mur ligase, C-terminal domain"/>
    <property type="match status" value="1"/>
</dbReference>
<evidence type="ECO:0000313" key="10">
    <source>
        <dbReference type="Proteomes" id="UP000229334"/>
    </source>
</evidence>
<evidence type="ECO:0000256" key="2">
    <source>
        <dbReference type="ARBA" id="ARBA00004752"/>
    </source>
</evidence>
<dbReference type="Gene3D" id="3.40.1190.10">
    <property type="entry name" value="Mur-like, catalytic domain"/>
    <property type="match status" value="1"/>
</dbReference>
<evidence type="ECO:0008006" key="11">
    <source>
        <dbReference type="Google" id="ProtNLM"/>
    </source>
</evidence>
<comment type="subcellular location">
    <subcellularLocation>
        <location evidence="1">Cytoplasm</location>
    </subcellularLocation>
</comment>
<proteinExistence type="predicted"/>
<keyword evidence="3" id="KW-0963">Cytoplasm</keyword>
<dbReference type="Proteomes" id="UP000229334">
    <property type="component" value="Unassembled WGS sequence"/>
</dbReference>
<protein>
    <recommendedName>
        <fullName evidence="11">UDP-N-acetylmuramoyl-L-alanine--D-glutamate ligase</fullName>
    </recommendedName>
</protein>
<comment type="pathway">
    <text evidence="2">Cell wall biogenesis; peptidoglycan biosynthesis.</text>
</comment>
<organism evidence="9 10">
    <name type="scientific">Candidatus Vogelbacteria bacterium CG22_combo_CG10-13_8_21_14_all_37_9</name>
    <dbReference type="NCBI Taxonomy" id="1975046"/>
    <lineage>
        <taxon>Bacteria</taxon>
        <taxon>Candidatus Vogeliibacteriota</taxon>
    </lineage>
</organism>
<dbReference type="InterPro" id="IPR036565">
    <property type="entry name" value="Mur-like_cat_sf"/>
</dbReference>
<evidence type="ECO:0000259" key="8">
    <source>
        <dbReference type="Pfam" id="PF08245"/>
    </source>
</evidence>
<dbReference type="InterPro" id="IPR005762">
    <property type="entry name" value="MurD"/>
</dbReference>
<evidence type="ECO:0000256" key="4">
    <source>
        <dbReference type="ARBA" id="ARBA00022598"/>
    </source>
</evidence>
<name>A0A2H0BL50_9BACT</name>
<dbReference type="GO" id="GO:0005524">
    <property type="term" value="F:ATP binding"/>
    <property type="evidence" value="ECO:0007669"/>
    <property type="project" value="UniProtKB-KW"/>
</dbReference>
<dbReference type="GO" id="GO:0008764">
    <property type="term" value="F:UDP-N-acetylmuramoylalanine-D-glutamate ligase activity"/>
    <property type="evidence" value="ECO:0007669"/>
    <property type="project" value="UniProtKB-EC"/>
</dbReference>
<feature type="domain" description="Mur ligase central" evidence="8">
    <location>
        <begin position="63"/>
        <end position="266"/>
    </location>
</feature>
<dbReference type="Pfam" id="PF08245">
    <property type="entry name" value="Mur_ligase_M"/>
    <property type="match status" value="1"/>
</dbReference>
<keyword evidence="4" id="KW-0436">Ligase</keyword>
<evidence type="ECO:0000313" key="9">
    <source>
        <dbReference type="EMBL" id="PIP58403.1"/>
    </source>
</evidence>
<reference evidence="9 10" key="1">
    <citation type="submission" date="2017-09" db="EMBL/GenBank/DDBJ databases">
        <title>Depth-based differentiation of microbial function through sediment-hosted aquifers and enrichment of novel symbionts in the deep terrestrial subsurface.</title>
        <authorList>
            <person name="Probst A.J."/>
            <person name="Ladd B."/>
            <person name="Jarett J.K."/>
            <person name="Geller-Mcgrath D.E."/>
            <person name="Sieber C.M."/>
            <person name="Emerson J.B."/>
            <person name="Anantharaman K."/>
            <person name="Thomas B.C."/>
            <person name="Malmstrom R."/>
            <person name="Stieglmeier M."/>
            <person name="Klingl A."/>
            <person name="Woyke T."/>
            <person name="Ryan C.M."/>
            <person name="Banfield J.F."/>
        </authorList>
    </citation>
    <scope>NUCLEOTIDE SEQUENCE [LARGE SCALE GENOMIC DNA]</scope>
    <source>
        <strain evidence="9">CG22_combo_CG10-13_8_21_14_all_37_9</strain>
    </source>
</reference>